<name>A0ACA9LBN7_9GLOM</name>
<feature type="non-terminal residue" evidence="1">
    <location>
        <position position="1"/>
    </location>
</feature>
<dbReference type="Proteomes" id="UP000789702">
    <property type="component" value="Unassembled WGS sequence"/>
</dbReference>
<protein>
    <submittedName>
        <fullName evidence="1">2494_t:CDS:1</fullName>
    </submittedName>
</protein>
<comment type="caution">
    <text evidence="1">The sequence shown here is derived from an EMBL/GenBank/DDBJ whole genome shotgun (WGS) entry which is preliminary data.</text>
</comment>
<evidence type="ECO:0000313" key="2">
    <source>
        <dbReference type="Proteomes" id="UP000789702"/>
    </source>
</evidence>
<dbReference type="EMBL" id="CAJVPU010003647">
    <property type="protein sequence ID" value="CAG8521104.1"/>
    <property type="molecule type" value="Genomic_DNA"/>
</dbReference>
<sequence>DGKYYNTIKSGRKATFVILENSKIEDINKNYVISKEKNNQKKDEFVDIRYIKDKLIKNNSTNKDKENCSDEKDNNNINIKCVVNMLKNNEAEFDDNRSEATNSKADKSKKDYHKSIIKNEKNKQKIFVQYQNLKKISCSNKVYNNKYVNKNKRYIGLEDYNEIDTKALIYAKRRKGQCLAKVRSNPNIYL</sequence>
<evidence type="ECO:0000313" key="1">
    <source>
        <dbReference type="EMBL" id="CAG8521104.1"/>
    </source>
</evidence>
<accession>A0ACA9LBN7</accession>
<proteinExistence type="predicted"/>
<reference evidence="1" key="1">
    <citation type="submission" date="2021-06" db="EMBL/GenBank/DDBJ databases">
        <authorList>
            <person name="Kallberg Y."/>
            <person name="Tangrot J."/>
            <person name="Rosling A."/>
        </authorList>
    </citation>
    <scope>NUCLEOTIDE SEQUENCE</scope>
    <source>
        <strain evidence="1">IL203A</strain>
    </source>
</reference>
<gene>
    <name evidence="1" type="ORF">DHETER_LOCUS3920</name>
</gene>
<organism evidence="1 2">
    <name type="scientific">Dentiscutata heterogama</name>
    <dbReference type="NCBI Taxonomy" id="1316150"/>
    <lineage>
        <taxon>Eukaryota</taxon>
        <taxon>Fungi</taxon>
        <taxon>Fungi incertae sedis</taxon>
        <taxon>Mucoromycota</taxon>
        <taxon>Glomeromycotina</taxon>
        <taxon>Glomeromycetes</taxon>
        <taxon>Diversisporales</taxon>
        <taxon>Gigasporaceae</taxon>
        <taxon>Dentiscutata</taxon>
    </lineage>
</organism>
<keyword evidence="2" id="KW-1185">Reference proteome</keyword>